<dbReference type="GO" id="GO:0051539">
    <property type="term" value="F:4 iron, 4 sulfur cluster binding"/>
    <property type="evidence" value="ECO:0007669"/>
    <property type="project" value="UniProtKB-KW"/>
</dbReference>
<dbReference type="RefSeq" id="WP_013087493.1">
    <property type="nucleotide sequence ID" value="NC_014109.1"/>
</dbReference>
<keyword evidence="11" id="KW-0456">Lyase</keyword>
<evidence type="ECO:0000256" key="2">
    <source>
        <dbReference type="ARBA" id="ARBA00022485"/>
    </source>
</evidence>
<keyword evidence="11" id="KW-0255">Endonuclease</keyword>
<keyword evidence="11" id="KW-0540">Nuclease</keyword>
<dbReference type="EC" id="4.2.99.18" evidence="11"/>
<keyword evidence="5" id="KW-0378">Hydrolase</keyword>
<evidence type="ECO:0000256" key="7">
    <source>
        <dbReference type="ARBA" id="ARBA00023014"/>
    </source>
</evidence>
<dbReference type="CDD" id="cd00056">
    <property type="entry name" value="ENDO3c"/>
    <property type="match status" value="1"/>
</dbReference>
<dbReference type="eggNOG" id="COG0177">
    <property type="taxonomic scope" value="Bacteria"/>
</dbReference>
<dbReference type="InterPro" id="IPR003265">
    <property type="entry name" value="HhH-GPD_domain"/>
</dbReference>
<dbReference type="EMBL" id="CP001085">
    <property type="protein sequence ID" value="ADD79503.1"/>
    <property type="molecule type" value="Genomic_DNA"/>
</dbReference>
<dbReference type="InterPro" id="IPR011257">
    <property type="entry name" value="DNA_glycosylase"/>
</dbReference>
<evidence type="ECO:0000256" key="3">
    <source>
        <dbReference type="ARBA" id="ARBA00022723"/>
    </source>
</evidence>
<dbReference type="Gene3D" id="1.10.1670.10">
    <property type="entry name" value="Helix-hairpin-Helix base-excision DNA repair enzymes (C-terminal)"/>
    <property type="match status" value="1"/>
</dbReference>
<keyword evidence="9" id="KW-0326">Glycosidase</keyword>
<dbReference type="PIRSF" id="PIRSF001435">
    <property type="entry name" value="Nth"/>
    <property type="match status" value="1"/>
</dbReference>
<gene>
    <name evidence="11" type="ordered locus">RIEPE_0288</name>
</gene>
<organism evidence="11 12">
    <name type="scientific">Riesia pediculicola (strain USDA)</name>
    <dbReference type="NCBI Taxonomy" id="515618"/>
    <lineage>
        <taxon>Bacteria</taxon>
        <taxon>Pseudomonadati</taxon>
        <taxon>Pseudomonadota</taxon>
        <taxon>Gammaproteobacteria</taxon>
        <taxon>Enterobacterales</taxon>
        <taxon>Enterobacteriaceae</taxon>
        <taxon>Candidatus Riesia</taxon>
    </lineage>
</organism>
<sequence length="215" mass="24850">MNHKIRMEILNRFRRRDTYSSNTDLCVNSNFELLISTVLSTRSRNSLVNLVTEDLYRTANNANKMIFLGSKKIKKIIEKIGLSRVKSKNILNICQILIQKYKGNVPNTRKSLECLPGVGRKVSNVVLNIGFGYSTIAVDTHVFRVCNRTGFAISNSYLKLEKYLLSIVPIRFRRRFHYLFFLHGKVICTYKNPSCLCCFISDLCEYKNKNMTINS</sequence>
<evidence type="ECO:0000256" key="1">
    <source>
        <dbReference type="ARBA" id="ARBA00008343"/>
    </source>
</evidence>
<evidence type="ECO:0000259" key="10">
    <source>
        <dbReference type="SMART" id="SM00478"/>
    </source>
</evidence>
<comment type="similarity">
    <text evidence="1">Belongs to the Nth/MutY family.</text>
</comment>
<dbReference type="FunFam" id="1.10.340.30:FF:000001">
    <property type="entry name" value="Endonuclease III"/>
    <property type="match status" value="1"/>
</dbReference>
<evidence type="ECO:0000256" key="9">
    <source>
        <dbReference type="ARBA" id="ARBA00023295"/>
    </source>
</evidence>
<protein>
    <submittedName>
        <fullName evidence="11">Endonuclease III (DNA-(Apurinic or apyrimidinic site)lyase)</fullName>
        <ecNumber evidence="11">4.2.99.18</ecNumber>
    </submittedName>
</protein>
<evidence type="ECO:0000256" key="6">
    <source>
        <dbReference type="ARBA" id="ARBA00023004"/>
    </source>
</evidence>
<evidence type="ECO:0000313" key="11">
    <source>
        <dbReference type="EMBL" id="ADD79503.1"/>
    </source>
</evidence>
<keyword evidence="12" id="KW-1185">Reference proteome</keyword>
<keyword evidence="2" id="KW-0004">4Fe-4S</keyword>
<feature type="domain" description="HhH-GPD" evidence="10">
    <location>
        <begin position="39"/>
        <end position="186"/>
    </location>
</feature>
<dbReference type="PANTHER" id="PTHR10359">
    <property type="entry name" value="A/G-SPECIFIC ADENINE GLYCOSYLASE/ENDONUCLEASE III"/>
    <property type="match status" value="1"/>
</dbReference>
<evidence type="ECO:0000256" key="4">
    <source>
        <dbReference type="ARBA" id="ARBA00022763"/>
    </source>
</evidence>
<dbReference type="OrthoDB" id="9800977at2"/>
<proteinExistence type="inferred from homology"/>
<dbReference type="Pfam" id="PF00730">
    <property type="entry name" value="HhH-GPD"/>
    <property type="match status" value="1"/>
</dbReference>
<dbReference type="KEGG" id="rip:RIEPE_0288"/>
<evidence type="ECO:0000256" key="8">
    <source>
        <dbReference type="ARBA" id="ARBA00023204"/>
    </source>
</evidence>
<reference evidence="11" key="1">
    <citation type="submission" date="2008-05" db="EMBL/GenBank/DDBJ databases">
        <title>Genome sequence of Riesia pediculicola USDA.</title>
        <authorList>
            <person name="Kirkness E.F."/>
        </authorList>
    </citation>
    <scope>NUCLEOTIDE SEQUENCE [LARGE SCALE GENOMIC DNA]</scope>
    <source>
        <strain evidence="11">USDA</strain>
    </source>
</reference>
<keyword evidence="6" id="KW-0408">Iron</keyword>
<dbReference type="GO" id="GO:0046872">
    <property type="term" value="F:metal ion binding"/>
    <property type="evidence" value="ECO:0007669"/>
    <property type="project" value="UniProtKB-KW"/>
</dbReference>
<keyword evidence="8" id="KW-0234">DNA repair</keyword>
<dbReference type="SMART" id="SM00478">
    <property type="entry name" value="ENDO3c"/>
    <property type="match status" value="1"/>
</dbReference>
<dbReference type="GO" id="GO:0140078">
    <property type="term" value="F:class I DNA-(apurinic or apyrimidinic site) endonuclease activity"/>
    <property type="evidence" value="ECO:0007669"/>
    <property type="project" value="UniProtKB-EC"/>
</dbReference>
<dbReference type="HOGENOM" id="CLU_012862_3_0_6"/>
<dbReference type="Gene3D" id="1.10.340.30">
    <property type="entry name" value="Hypothetical protein, domain 2"/>
    <property type="match status" value="1"/>
</dbReference>
<name>D4G883_RIEPU</name>
<dbReference type="InterPro" id="IPR023170">
    <property type="entry name" value="HhH_base_excis_C"/>
</dbReference>
<accession>D4G883</accession>
<dbReference type="SUPFAM" id="SSF48150">
    <property type="entry name" value="DNA-glycosylase"/>
    <property type="match status" value="1"/>
</dbReference>
<keyword evidence="4" id="KW-0227">DNA damage</keyword>
<dbReference type="GO" id="GO:0006285">
    <property type="term" value="P:base-excision repair, AP site formation"/>
    <property type="evidence" value="ECO:0007669"/>
    <property type="project" value="TreeGrafter"/>
</dbReference>
<keyword evidence="7" id="KW-0411">Iron-sulfur</keyword>
<keyword evidence="3" id="KW-0479">Metal-binding</keyword>
<dbReference type="Proteomes" id="UP000001700">
    <property type="component" value="Chromosome"/>
</dbReference>
<dbReference type="AlphaFoldDB" id="D4G883"/>
<dbReference type="GO" id="GO:0019104">
    <property type="term" value="F:DNA N-glycosylase activity"/>
    <property type="evidence" value="ECO:0007669"/>
    <property type="project" value="TreeGrafter"/>
</dbReference>
<dbReference type="STRING" id="515618.RIEPE_0288"/>
<evidence type="ECO:0000256" key="5">
    <source>
        <dbReference type="ARBA" id="ARBA00022801"/>
    </source>
</evidence>
<evidence type="ECO:0000313" key="12">
    <source>
        <dbReference type="Proteomes" id="UP000001700"/>
    </source>
</evidence>
<dbReference type="PANTHER" id="PTHR10359:SF18">
    <property type="entry name" value="ENDONUCLEASE III"/>
    <property type="match status" value="1"/>
</dbReference>